<dbReference type="InterPro" id="IPR036390">
    <property type="entry name" value="WH_DNA-bd_sf"/>
</dbReference>
<dbReference type="Gene3D" id="3.90.1150.10">
    <property type="entry name" value="Aspartate Aminotransferase, domain 1"/>
    <property type="match status" value="1"/>
</dbReference>
<dbReference type="PANTHER" id="PTHR46577">
    <property type="entry name" value="HTH-TYPE TRANSCRIPTIONAL REGULATORY PROTEIN GABR"/>
    <property type="match status" value="1"/>
</dbReference>
<evidence type="ECO:0000313" key="8">
    <source>
        <dbReference type="Proteomes" id="UP001215231"/>
    </source>
</evidence>
<dbReference type="InterPro" id="IPR051446">
    <property type="entry name" value="HTH_trans_reg/aminotransferase"/>
</dbReference>
<dbReference type="InterPro" id="IPR015422">
    <property type="entry name" value="PyrdxlP-dep_Trfase_small"/>
</dbReference>
<accession>A0ABY7V8M9</accession>
<sequence>MWSPDLSQETGPLYQRLVSAMAKAIRSGELEVGDKLPPQRQLAWHLEINLSTVTKAFQEASKRHLIYGEVGRGTFILGKSTEAALFELKQTRQDKLIDLSTHVPAVNPTDKHLQGTLTAMQSREGNVDELLNYHSPQALQETKIAAASWLAELGYHISPAACITTTSAQNALLITLLTCCDKGDTVLVDELTFPGIKAVARVLGLKLYGIKMDDQGMLPSSLDLAIRTSKAKVLVSDPTLQNPTGSSMGKMRKKAFIEVITKHNILFIEEFVVGALAGTRPISEPIKNHSLLITSFAKTVAPGIRFAILAGEHDIIKQIDSESHVTSWQLSPLMADIARQWIHDGTAHERLHWQQQEIKQRYQLFKQVFAKSFCLINQNCSSHLWLPVPIDADIFAQRCQQQGVAVVPASLFAVGHQFPQCIRVSLTAAKSRQQLKAGLALIRTLINANPH</sequence>
<dbReference type="RefSeq" id="WP_274049971.1">
    <property type="nucleotide sequence ID" value="NZ_CP059693.1"/>
</dbReference>
<evidence type="ECO:0000256" key="3">
    <source>
        <dbReference type="ARBA" id="ARBA00023015"/>
    </source>
</evidence>
<feature type="domain" description="HTH gntR-type" evidence="6">
    <location>
        <begin position="11"/>
        <end position="79"/>
    </location>
</feature>
<evidence type="ECO:0000313" key="7">
    <source>
        <dbReference type="EMBL" id="WDE09963.1"/>
    </source>
</evidence>
<name>A0ABY7V8M9_9GAMM</name>
<dbReference type="InterPro" id="IPR015421">
    <property type="entry name" value="PyrdxlP-dep_Trfase_major"/>
</dbReference>
<keyword evidence="2" id="KW-0663">Pyridoxal phosphate</keyword>
<dbReference type="Pfam" id="PF00392">
    <property type="entry name" value="GntR"/>
    <property type="match status" value="1"/>
</dbReference>
<dbReference type="SUPFAM" id="SSF46785">
    <property type="entry name" value="Winged helix' DNA-binding domain"/>
    <property type="match status" value="1"/>
</dbReference>
<proteinExistence type="inferred from homology"/>
<keyword evidence="7" id="KW-0808">Transferase</keyword>
<evidence type="ECO:0000256" key="2">
    <source>
        <dbReference type="ARBA" id="ARBA00022898"/>
    </source>
</evidence>
<evidence type="ECO:0000256" key="5">
    <source>
        <dbReference type="ARBA" id="ARBA00023163"/>
    </source>
</evidence>
<dbReference type="Gene3D" id="1.10.10.10">
    <property type="entry name" value="Winged helix-like DNA-binding domain superfamily/Winged helix DNA-binding domain"/>
    <property type="match status" value="1"/>
</dbReference>
<dbReference type="SMART" id="SM00345">
    <property type="entry name" value="HTH_GNTR"/>
    <property type="match status" value="1"/>
</dbReference>
<organism evidence="7 8">
    <name type="scientific">Thalassomonas haliotis</name>
    <dbReference type="NCBI Taxonomy" id="485448"/>
    <lineage>
        <taxon>Bacteria</taxon>
        <taxon>Pseudomonadati</taxon>
        <taxon>Pseudomonadota</taxon>
        <taxon>Gammaproteobacteria</taxon>
        <taxon>Alteromonadales</taxon>
        <taxon>Colwelliaceae</taxon>
        <taxon>Thalassomonas</taxon>
    </lineage>
</organism>
<dbReference type="PANTHER" id="PTHR46577:SF1">
    <property type="entry name" value="HTH-TYPE TRANSCRIPTIONAL REGULATORY PROTEIN GABR"/>
    <property type="match status" value="1"/>
</dbReference>
<dbReference type="InterPro" id="IPR004839">
    <property type="entry name" value="Aminotransferase_I/II_large"/>
</dbReference>
<dbReference type="PROSITE" id="PS50949">
    <property type="entry name" value="HTH_GNTR"/>
    <property type="match status" value="1"/>
</dbReference>
<dbReference type="InterPro" id="IPR000524">
    <property type="entry name" value="Tscrpt_reg_HTH_GntR"/>
</dbReference>
<dbReference type="Gene3D" id="3.40.640.10">
    <property type="entry name" value="Type I PLP-dependent aspartate aminotransferase-like (Major domain)"/>
    <property type="match status" value="1"/>
</dbReference>
<gene>
    <name evidence="7" type="ORF">H3N35_16840</name>
</gene>
<evidence type="ECO:0000259" key="6">
    <source>
        <dbReference type="PROSITE" id="PS50949"/>
    </source>
</evidence>
<dbReference type="CDD" id="cd07377">
    <property type="entry name" value="WHTH_GntR"/>
    <property type="match status" value="1"/>
</dbReference>
<keyword evidence="7" id="KW-0032">Aminotransferase</keyword>
<dbReference type="EMBL" id="CP059693">
    <property type="protein sequence ID" value="WDE09963.1"/>
    <property type="molecule type" value="Genomic_DNA"/>
</dbReference>
<dbReference type="GO" id="GO:0008483">
    <property type="term" value="F:transaminase activity"/>
    <property type="evidence" value="ECO:0007669"/>
    <property type="project" value="UniProtKB-KW"/>
</dbReference>
<keyword evidence="5" id="KW-0804">Transcription</keyword>
<dbReference type="InterPro" id="IPR036388">
    <property type="entry name" value="WH-like_DNA-bd_sf"/>
</dbReference>
<dbReference type="Proteomes" id="UP001215231">
    <property type="component" value="Chromosome"/>
</dbReference>
<evidence type="ECO:0000256" key="4">
    <source>
        <dbReference type="ARBA" id="ARBA00023125"/>
    </source>
</evidence>
<protein>
    <submittedName>
        <fullName evidence="7">PLP-dependent aminotransferase family protein</fullName>
    </submittedName>
</protein>
<keyword evidence="4" id="KW-0238">DNA-binding</keyword>
<keyword evidence="3" id="KW-0805">Transcription regulation</keyword>
<dbReference type="CDD" id="cd00609">
    <property type="entry name" value="AAT_like"/>
    <property type="match status" value="1"/>
</dbReference>
<comment type="similarity">
    <text evidence="1">In the C-terminal section; belongs to the class-I pyridoxal-phosphate-dependent aminotransferase family.</text>
</comment>
<keyword evidence="8" id="KW-1185">Reference proteome</keyword>
<dbReference type="SUPFAM" id="SSF53383">
    <property type="entry name" value="PLP-dependent transferases"/>
    <property type="match status" value="1"/>
</dbReference>
<evidence type="ECO:0000256" key="1">
    <source>
        <dbReference type="ARBA" id="ARBA00005384"/>
    </source>
</evidence>
<reference evidence="7 8" key="1">
    <citation type="journal article" date="2022" name="Mar. Drugs">
        <title>Bioassay-Guided Fractionation Leads to the Detection of Cholic Acid Generated by the Rare Thalassomonas sp.</title>
        <authorList>
            <person name="Pheiffer F."/>
            <person name="Schneider Y.K."/>
            <person name="Hansen E.H."/>
            <person name="Andersen J.H."/>
            <person name="Isaksson J."/>
            <person name="Busche T."/>
            <person name="R C."/>
            <person name="Kalinowski J."/>
            <person name="Zyl L.V."/>
            <person name="Trindade M."/>
        </authorList>
    </citation>
    <scope>NUCLEOTIDE SEQUENCE [LARGE SCALE GENOMIC DNA]</scope>
    <source>
        <strain evidence="7 8">A5K-61T</strain>
    </source>
</reference>
<dbReference type="Pfam" id="PF00155">
    <property type="entry name" value="Aminotran_1_2"/>
    <property type="match status" value="1"/>
</dbReference>
<dbReference type="InterPro" id="IPR015424">
    <property type="entry name" value="PyrdxlP-dep_Trfase"/>
</dbReference>